<reference evidence="2" key="1">
    <citation type="submission" date="2020-08" db="EMBL/GenBank/DDBJ databases">
        <title>Multicomponent nature underlies the extraordinary mechanical properties of spider dragline silk.</title>
        <authorList>
            <person name="Kono N."/>
            <person name="Nakamura H."/>
            <person name="Mori M."/>
            <person name="Yoshida Y."/>
            <person name="Ohtoshi R."/>
            <person name="Malay A.D."/>
            <person name="Moran D.A.P."/>
            <person name="Tomita M."/>
            <person name="Numata K."/>
            <person name="Arakawa K."/>
        </authorList>
    </citation>
    <scope>NUCLEOTIDE SEQUENCE</scope>
</reference>
<evidence type="ECO:0000256" key="1">
    <source>
        <dbReference type="SAM" id="MobiDB-lite"/>
    </source>
</evidence>
<evidence type="ECO:0000313" key="2">
    <source>
        <dbReference type="EMBL" id="GFT91836.1"/>
    </source>
</evidence>
<evidence type="ECO:0000313" key="3">
    <source>
        <dbReference type="Proteomes" id="UP000887013"/>
    </source>
</evidence>
<proteinExistence type="predicted"/>
<comment type="caution">
    <text evidence="2">The sequence shown here is derived from an EMBL/GenBank/DDBJ whole genome shotgun (WGS) entry which is preliminary data.</text>
</comment>
<dbReference type="Proteomes" id="UP000887013">
    <property type="component" value="Unassembled WGS sequence"/>
</dbReference>
<organism evidence="2 3">
    <name type="scientific">Nephila pilipes</name>
    <name type="common">Giant wood spider</name>
    <name type="synonym">Nephila maculata</name>
    <dbReference type="NCBI Taxonomy" id="299642"/>
    <lineage>
        <taxon>Eukaryota</taxon>
        <taxon>Metazoa</taxon>
        <taxon>Ecdysozoa</taxon>
        <taxon>Arthropoda</taxon>
        <taxon>Chelicerata</taxon>
        <taxon>Arachnida</taxon>
        <taxon>Araneae</taxon>
        <taxon>Araneomorphae</taxon>
        <taxon>Entelegynae</taxon>
        <taxon>Araneoidea</taxon>
        <taxon>Nephilidae</taxon>
        <taxon>Nephila</taxon>
    </lineage>
</organism>
<feature type="compositionally biased region" description="Basic and acidic residues" evidence="1">
    <location>
        <begin position="40"/>
        <end position="59"/>
    </location>
</feature>
<accession>A0A8X6Q1I5</accession>
<sequence>MITIHQTSRTVPRLPSSRTDSSLIQCYGCGTRAIKRLCDEPGVERDIRTSGSLEKKRTSQELSPARS</sequence>
<gene>
    <name evidence="2" type="ORF">NPIL_337721</name>
</gene>
<dbReference type="EMBL" id="BMAW01120975">
    <property type="protein sequence ID" value="GFT91836.1"/>
    <property type="molecule type" value="Genomic_DNA"/>
</dbReference>
<protein>
    <submittedName>
        <fullName evidence="2">Uncharacterized protein</fullName>
    </submittedName>
</protein>
<name>A0A8X6Q1I5_NEPPI</name>
<feature type="region of interest" description="Disordered" evidence="1">
    <location>
        <begin position="40"/>
        <end position="67"/>
    </location>
</feature>
<dbReference type="AlphaFoldDB" id="A0A8X6Q1I5"/>
<keyword evidence="3" id="KW-1185">Reference proteome</keyword>